<dbReference type="CDD" id="cd01992">
    <property type="entry name" value="TilS_N"/>
    <property type="match status" value="1"/>
</dbReference>
<dbReference type="HAMAP" id="MF_01161">
    <property type="entry name" value="tRNA_Ile_lys_synt"/>
    <property type="match status" value="1"/>
</dbReference>
<evidence type="ECO:0000256" key="6">
    <source>
        <dbReference type="HAMAP-Rule" id="MF_01161"/>
    </source>
</evidence>
<evidence type="ECO:0000313" key="10">
    <source>
        <dbReference type="Proteomes" id="UP001259572"/>
    </source>
</evidence>
<keyword evidence="10" id="KW-1185">Reference proteome</keyword>
<dbReference type="EC" id="6.3.4.19" evidence="6"/>
<dbReference type="Gene3D" id="3.40.50.620">
    <property type="entry name" value="HUPs"/>
    <property type="match status" value="1"/>
</dbReference>
<accession>A0ABU3Q456</accession>
<comment type="caution">
    <text evidence="9">The sequence shown here is derived from an EMBL/GenBank/DDBJ whole genome shotgun (WGS) entry which is preliminary data.</text>
</comment>
<evidence type="ECO:0000256" key="5">
    <source>
        <dbReference type="ARBA" id="ARBA00048539"/>
    </source>
</evidence>
<comment type="similarity">
    <text evidence="6">Belongs to the tRNA(Ile)-lysidine synthase family.</text>
</comment>
<dbReference type="GO" id="GO:0032267">
    <property type="term" value="F:tRNA(Ile)-lysidine synthase activity"/>
    <property type="evidence" value="ECO:0007669"/>
    <property type="project" value="UniProtKB-EC"/>
</dbReference>
<keyword evidence="2 6" id="KW-0819">tRNA processing</keyword>
<feature type="coiled-coil region" evidence="7">
    <location>
        <begin position="221"/>
        <end position="248"/>
    </location>
</feature>
<dbReference type="InterPro" id="IPR012094">
    <property type="entry name" value="tRNA_Ile_lys_synt"/>
</dbReference>
<evidence type="ECO:0000256" key="7">
    <source>
        <dbReference type="SAM" id="Coils"/>
    </source>
</evidence>
<organism evidence="9 10">
    <name type="scientific">Sphingosinicella rhizophila</name>
    <dbReference type="NCBI Taxonomy" id="3050082"/>
    <lineage>
        <taxon>Bacteria</taxon>
        <taxon>Pseudomonadati</taxon>
        <taxon>Pseudomonadota</taxon>
        <taxon>Alphaproteobacteria</taxon>
        <taxon>Sphingomonadales</taxon>
        <taxon>Sphingosinicellaceae</taxon>
        <taxon>Sphingosinicella</taxon>
    </lineage>
</organism>
<evidence type="ECO:0000313" key="9">
    <source>
        <dbReference type="EMBL" id="MDT9598184.1"/>
    </source>
</evidence>
<keyword evidence="1 6" id="KW-0436">Ligase</keyword>
<name>A0ABU3Q456_9SPHN</name>
<dbReference type="PANTHER" id="PTHR43033">
    <property type="entry name" value="TRNA(ILE)-LYSIDINE SYNTHASE-RELATED"/>
    <property type="match status" value="1"/>
</dbReference>
<dbReference type="InterPro" id="IPR014729">
    <property type="entry name" value="Rossmann-like_a/b/a_fold"/>
</dbReference>
<dbReference type="SUPFAM" id="SSF52402">
    <property type="entry name" value="Adenine nucleotide alpha hydrolases-like"/>
    <property type="match status" value="1"/>
</dbReference>
<dbReference type="PANTHER" id="PTHR43033:SF1">
    <property type="entry name" value="TRNA(ILE)-LYSIDINE SYNTHASE-RELATED"/>
    <property type="match status" value="1"/>
</dbReference>
<keyword evidence="3 6" id="KW-0547">Nucleotide-binding</keyword>
<evidence type="ECO:0000256" key="2">
    <source>
        <dbReference type="ARBA" id="ARBA00022694"/>
    </source>
</evidence>
<comment type="subcellular location">
    <subcellularLocation>
        <location evidence="6">Cytoplasm</location>
    </subcellularLocation>
</comment>
<evidence type="ECO:0000256" key="1">
    <source>
        <dbReference type="ARBA" id="ARBA00022598"/>
    </source>
</evidence>
<dbReference type="Pfam" id="PF01171">
    <property type="entry name" value="ATP_bind_3"/>
    <property type="match status" value="1"/>
</dbReference>
<evidence type="ECO:0000256" key="3">
    <source>
        <dbReference type="ARBA" id="ARBA00022741"/>
    </source>
</evidence>
<comment type="domain">
    <text evidence="6">The N-terminal region contains the highly conserved SGGXDS motif, predicted to be a P-loop motif involved in ATP binding.</text>
</comment>
<keyword evidence="6" id="KW-0963">Cytoplasm</keyword>
<feature type="domain" description="tRNA(Ile)-lysidine/2-thiocytidine synthase N-terminal" evidence="8">
    <location>
        <begin position="30"/>
        <end position="208"/>
    </location>
</feature>
<dbReference type="RefSeq" id="WP_315724005.1">
    <property type="nucleotide sequence ID" value="NZ_JAVUPU010000002.1"/>
</dbReference>
<dbReference type="EMBL" id="JAVUPU010000002">
    <property type="protein sequence ID" value="MDT9598184.1"/>
    <property type="molecule type" value="Genomic_DNA"/>
</dbReference>
<comment type="function">
    <text evidence="6">Ligates lysine onto the cytidine present at position 34 of the AUA codon-specific tRNA(Ile) that contains the anticodon CAU, in an ATP-dependent manner. Cytidine is converted to lysidine, thus changing the amino acid specificity of the tRNA from methionine to isoleucine.</text>
</comment>
<protein>
    <recommendedName>
        <fullName evidence="6">tRNA(Ile)-lysidine synthase</fullName>
        <ecNumber evidence="6">6.3.4.19</ecNumber>
    </recommendedName>
    <alternativeName>
        <fullName evidence="6">tRNA(Ile)-2-lysyl-cytidine synthase</fullName>
    </alternativeName>
    <alternativeName>
        <fullName evidence="6">tRNA(Ile)-lysidine synthetase</fullName>
    </alternativeName>
</protein>
<evidence type="ECO:0000259" key="8">
    <source>
        <dbReference type="Pfam" id="PF01171"/>
    </source>
</evidence>
<evidence type="ECO:0000256" key="4">
    <source>
        <dbReference type="ARBA" id="ARBA00022840"/>
    </source>
</evidence>
<gene>
    <name evidence="6 9" type="primary">tilS</name>
    <name evidence="9" type="ORF">RQX22_04365</name>
</gene>
<dbReference type="Proteomes" id="UP001259572">
    <property type="component" value="Unassembled WGS sequence"/>
</dbReference>
<keyword evidence="7" id="KW-0175">Coiled coil</keyword>
<feature type="binding site" evidence="6">
    <location>
        <begin position="34"/>
        <end position="39"/>
    </location>
    <ligand>
        <name>ATP</name>
        <dbReference type="ChEBI" id="CHEBI:30616"/>
    </ligand>
</feature>
<sequence length="337" mass="35595">MALPSLPPLSVERFRRDFAALGGNEQEGVGVAVSGGPDSLALLLLAHAAYPDHVRAATVDHGLRSESRAEADLVARYCTSLSIPHAILTVNVVSAGDGLQASARQARYGALGGWLESEGMKALLTAHHADDQAETLVMRLLRGSGVAGLAGVRSRMPFPAAGEDALILRPLLGWRRAALAEIVQHAGLQAVADPSNENEDFDRARIRRHLAQTPWLDPEPLARSAAALADAEEALDAAARTLAATRIEQSGGSILLDPGDIPNALLRRVILSCLRLIVPDAAPRGGQLTDLAEQLRRGRVATLAGVKCSGGVCYRFEPAPPRRASLSPDASTFSHKD</sequence>
<keyword evidence="4 6" id="KW-0067">ATP-binding</keyword>
<dbReference type="InterPro" id="IPR011063">
    <property type="entry name" value="TilS/TtcA_N"/>
</dbReference>
<dbReference type="NCBIfam" id="TIGR02432">
    <property type="entry name" value="lysidine_TilS_N"/>
    <property type="match status" value="1"/>
</dbReference>
<reference evidence="9 10" key="1">
    <citation type="submission" date="2023-05" db="EMBL/GenBank/DDBJ databases">
        <authorList>
            <person name="Guo Y."/>
        </authorList>
    </citation>
    <scope>NUCLEOTIDE SEQUENCE [LARGE SCALE GENOMIC DNA]</scope>
    <source>
        <strain evidence="9 10">GR2756</strain>
    </source>
</reference>
<comment type="catalytic activity">
    <reaction evidence="5 6">
        <text>cytidine(34) in tRNA(Ile2) + L-lysine + ATP = lysidine(34) in tRNA(Ile2) + AMP + diphosphate + H(+)</text>
        <dbReference type="Rhea" id="RHEA:43744"/>
        <dbReference type="Rhea" id="RHEA-COMP:10625"/>
        <dbReference type="Rhea" id="RHEA-COMP:10670"/>
        <dbReference type="ChEBI" id="CHEBI:15378"/>
        <dbReference type="ChEBI" id="CHEBI:30616"/>
        <dbReference type="ChEBI" id="CHEBI:32551"/>
        <dbReference type="ChEBI" id="CHEBI:33019"/>
        <dbReference type="ChEBI" id="CHEBI:82748"/>
        <dbReference type="ChEBI" id="CHEBI:83665"/>
        <dbReference type="ChEBI" id="CHEBI:456215"/>
        <dbReference type="EC" id="6.3.4.19"/>
    </reaction>
</comment>
<proteinExistence type="inferred from homology"/>
<dbReference type="InterPro" id="IPR012795">
    <property type="entry name" value="tRNA_Ile_lys_synt_N"/>
</dbReference>